<proteinExistence type="inferred from homology"/>
<name>W4PJJ0_9BACE</name>
<evidence type="ECO:0000256" key="3">
    <source>
        <dbReference type="ARBA" id="ARBA00021315"/>
    </source>
</evidence>
<dbReference type="Proteomes" id="UP000018842">
    <property type="component" value="Unassembled WGS sequence"/>
</dbReference>
<accession>W4PJJ0</accession>
<evidence type="ECO:0000256" key="8">
    <source>
        <dbReference type="ARBA" id="ARBA00033408"/>
    </source>
</evidence>
<dbReference type="GO" id="GO:0016887">
    <property type="term" value="F:ATP hydrolysis activity"/>
    <property type="evidence" value="ECO:0007669"/>
    <property type="project" value="InterPro"/>
</dbReference>
<dbReference type="InterPro" id="IPR038729">
    <property type="entry name" value="Rad50/SbcC_AAA"/>
</dbReference>
<dbReference type="GO" id="GO:0006310">
    <property type="term" value="P:DNA recombination"/>
    <property type="evidence" value="ECO:0007669"/>
    <property type="project" value="InterPro"/>
</dbReference>
<evidence type="ECO:0000256" key="1">
    <source>
        <dbReference type="ARBA" id="ARBA00003618"/>
    </source>
</evidence>
<evidence type="ECO:0000256" key="5">
    <source>
        <dbReference type="ARBA" id="ARBA00022763"/>
    </source>
</evidence>
<comment type="function">
    <text evidence="1">May be involved in recombinational repair of damaged DNA.</text>
</comment>
<gene>
    <name evidence="10" type="ORF">JCM6294_2988</name>
</gene>
<dbReference type="SUPFAM" id="SSF52540">
    <property type="entry name" value="P-loop containing nucleoside triphosphate hydrolases"/>
    <property type="match status" value="1"/>
</dbReference>
<protein>
    <recommendedName>
        <fullName evidence="3">DNA repair protein RecN</fullName>
    </recommendedName>
    <alternativeName>
        <fullName evidence="8">Recombination protein N</fullName>
    </alternativeName>
</protein>
<dbReference type="InterPro" id="IPR004604">
    <property type="entry name" value="DNA_recomb/repair_RecN"/>
</dbReference>
<dbReference type="GO" id="GO:0006302">
    <property type="term" value="P:double-strand break repair"/>
    <property type="evidence" value="ECO:0007669"/>
    <property type="project" value="InterPro"/>
</dbReference>
<dbReference type="GO" id="GO:0005524">
    <property type="term" value="F:ATP binding"/>
    <property type="evidence" value="ECO:0007669"/>
    <property type="project" value="UniProtKB-KW"/>
</dbReference>
<keyword evidence="4" id="KW-0547">Nucleotide-binding</keyword>
<reference evidence="11" key="1">
    <citation type="journal article" date="2014" name="Genome">
        <title>Draft Genome Sequences of Three Strains of Bacteroides pyogenes Isolated from a Cat and Swine.</title>
        <authorList>
            <person name="Sakamoto M."/>
            <person name="Oshima K."/>
            <person name="Suda W."/>
            <person name="Kitamura K."/>
            <person name="Iida T."/>
            <person name="Hattori M."/>
            <person name="Ohkuma M."/>
        </authorList>
    </citation>
    <scope>NUCLEOTIDE SEQUENCE [LARGE SCALE GENOMIC DNA]</scope>
    <source>
        <strain evidence="11">JCM 6294</strain>
    </source>
</reference>
<organism evidence="10 11">
    <name type="scientific">Bacteroides pyogenes DSM 20611 = JCM 6294</name>
    <dbReference type="NCBI Taxonomy" id="1121100"/>
    <lineage>
        <taxon>Bacteria</taxon>
        <taxon>Pseudomonadati</taxon>
        <taxon>Bacteroidota</taxon>
        <taxon>Bacteroidia</taxon>
        <taxon>Bacteroidales</taxon>
        <taxon>Bacteroidaceae</taxon>
        <taxon>Bacteroides</taxon>
    </lineage>
</organism>
<evidence type="ECO:0000256" key="4">
    <source>
        <dbReference type="ARBA" id="ARBA00022741"/>
    </source>
</evidence>
<dbReference type="GO" id="GO:0043590">
    <property type="term" value="C:bacterial nucleoid"/>
    <property type="evidence" value="ECO:0007669"/>
    <property type="project" value="TreeGrafter"/>
</dbReference>
<dbReference type="InterPro" id="IPR027417">
    <property type="entry name" value="P-loop_NTPase"/>
</dbReference>
<dbReference type="Gene3D" id="3.40.50.300">
    <property type="entry name" value="P-loop containing nucleotide triphosphate hydrolases"/>
    <property type="match status" value="1"/>
</dbReference>
<dbReference type="EMBL" id="BAIR01000032">
    <property type="protein sequence ID" value="GAE19875.1"/>
    <property type="molecule type" value="Genomic_DNA"/>
</dbReference>
<comment type="caution">
    <text evidence="10">The sequence shown here is derived from an EMBL/GenBank/DDBJ whole genome shotgun (WGS) entry which is preliminary data.</text>
</comment>
<dbReference type="PANTHER" id="PTHR11059:SF0">
    <property type="entry name" value="DNA REPAIR PROTEIN RECN"/>
    <property type="match status" value="1"/>
</dbReference>
<dbReference type="GO" id="GO:0009432">
    <property type="term" value="P:SOS response"/>
    <property type="evidence" value="ECO:0007669"/>
    <property type="project" value="TreeGrafter"/>
</dbReference>
<keyword evidence="7" id="KW-0234">DNA repair</keyword>
<evidence type="ECO:0000313" key="11">
    <source>
        <dbReference type="Proteomes" id="UP000018842"/>
    </source>
</evidence>
<dbReference type="PANTHER" id="PTHR11059">
    <property type="entry name" value="DNA REPAIR PROTEIN RECN"/>
    <property type="match status" value="1"/>
</dbReference>
<evidence type="ECO:0000256" key="2">
    <source>
        <dbReference type="ARBA" id="ARBA00009441"/>
    </source>
</evidence>
<keyword evidence="5" id="KW-0227">DNA damage</keyword>
<evidence type="ECO:0000256" key="7">
    <source>
        <dbReference type="ARBA" id="ARBA00023204"/>
    </source>
</evidence>
<evidence type="ECO:0000256" key="6">
    <source>
        <dbReference type="ARBA" id="ARBA00022840"/>
    </source>
</evidence>
<dbReference type="eggNOG" id="COG0497">
    <property type="taxonomic scope" value="Bacteria"/>
</dbReference>
<evidence type="ECO:0000313" key="10">
    <source>
        <dbReference type="EMBL" id="GAE19875.1"/>
    </source>
</evidence>
<comment type="similarity">
    <text evidence="2">Belongs to the RecN family.</text>
</comment>
<keyword evidence="6" id="KW-0067">ATP-binding</keyword>
<evidence type="ECO:0000259" key="9">
    <source>
        <dbReference type="Pfam" id="PF13476"/>
    </source>
</evidence>
<dbReference type="AlphaFoldDB" id="W4PJJ0"/>
<feature type="domain" description="Rad50/SbcC-type AAA" evidence="9">
    <location>
        <begin position="4"/>
        <end position="50"/>
    </location>
</feature>
<dbReference type="Pfam" id="PF13476">
    <property type="entry name" value="AAA_23"/>
    <property type="match status" value="1"/>
</dbReference>
<sequence length="115" mass="12473">MLRSLYIQNYALIEKLDIGFDSGFSVVTGETGAGKSIMLGAIGLLLGQRADVKAIRLGASKCVIERVSTFPPTGCVLSSKKTNWSTTGSVFCAAKFRLPARAGRSSTIRRLHWHR</sequence>